<feature type="compositionally biased region" description="Polar residues" evidence="6">
    <location>
        <begin position="1"/>
        <end position="12"/>
    </location>
</feature>
<keyword evidence="5" id="KW-0862">Zinc</keyword>
<reference evidence="8" key="2">
    <citation type="submission" date="2021-02" db="EMBL/GenBank/DDBJ databases">
        <title>Aspergillus chevalieri M1 genome sequence.</title>
        <authorList>
            <person name="Kadooka C."/>
            <person name="Mori K."/>
            <person name="Futagami T."/>
        </authorList>
    </citation>
    <scope>NUCLEOTIDE SEQUENCE</scope>
    <source>
        <strain evidence="8">M1</strain>
    </source>
</reference>
<dbReference type="KEGG" id="ache:ACHE_50120S"/>
<gene>
    <name evidence="8" type="ORF">ACHE_50120S</name>
</gene>
<dbReference type="GeneID" id="66983280"/>
<feature type="domain" description="MYND-type" evidence="7">
    <location>
        <begin position="885"/>
        <end position="921"/>
    </location>
</feature>
<dbReference type="Gene3D" id="6.10.140.2220">
    <property type="match status" value="1"/>
</dbReference>
<keyword evidence="9" id="KW-1185">Reference proteome</keyword>
<evidence type="ECO:0000313" key="8">
    <source>
        <dbReference type="EMBL" id="BCR88922.1"/>
    </source>
</evidence>
<feature type="region of interest" description="Disordered" evidence="6">
    <location>
        <begin position="1"/>
        <end position="25"/>
    </location>
</feature>
<dbReference type="Proteomes" id="UP000637239">
    <property type="component" value="Chromosome 5"/>
</dbReference>
<dbReference type="PANTHER" id="PTHR45641">
    <property type="entry name" value="TETRATRICOPEPTIDE REPEAT PROTEIN (AFU_ORTHOLOGUE AFUA_6G03870)"/>
    <property type="match status" value="1"/>
</dbReference>
<dbReference type="GO" id="GO:0008270">
    <property type="term" value="F:zinc ion binding"/>
    <property type="evidence" value="ECO:0007669"/>
    <property type="project" value="UniProtKB-KW"/>
</dbReference>
<dbReference type="PROSITE" id="PS01360">
    <property type="entry name" value="ZF_MYND_1"/>
    <property type="match status" value="1"/>
</dbReference>
<dbReference type="PANTHER" id="PTHR45641:SF19">
    <property type="entry name" value="NEPHROCYSTIN-3"/>
    <property type="match status" value="1"/>
</dbReference>
<evidence type="ECO:0000259" key="7">
    <source>
        <dbReference type="PROSITE" id="PS01360"/>
    </source>
</evidence>
<dbReference type="Pfam" id="PF13424">
    <property type="entry name" value="TPR_12"/>
    <property type="match status" value="1"/>
</dbReference>
<proteinExistence type="predicted"/>
<dbReference type="Gene3D" id="1.25.40.10">
    <property type="entry name" value="Tetratricopeptide repeat domain"/>
    <property type="match status" value="2"/>
</dbReference>
<dbReference type="AlphaFoldDB" id="A0A7R7ZQ41"/>
<dbReference type="SUPFAM" id="SSF144232">
    <property type="entry name" value="HIT/MYND zinc finger-like"/>
    <property type="match status" value="1"/>
</dbReference>
<evidence type="ECO:0000256" key="1">
    <source>
        <dbReference type="ARBA" id="ARBA00022723"/>
    </source>
</evidence>
<evidence type="ECO:0000313" key="9">
    <source>
        <dbReference type="Proteomes" id="UP000637239"/>
    </source>
</evidence>
<reference evidence="8" key="1">
    <citation type="submission" date="2021-01" db="EMBL/GenBank/DDBJ databases">
        <authorList>
            <consortium name="Aspergillus chevalieri M1 genome sequencing consortium"/>
            <person name="Kazuki M."/>
            <person name="Futagami T."/>
        </authorList>
    </citation>
    <scope>NUCLEOTIDE SEQUENCE</scope>
    <source>
        <strain evidence="8">M1</strain>
    </source>
</reference>
<dbReference type="SUPFAM" id="SSF48452">
    <property type="entry name" value="TPR-like"/>
    <property type="match status" value="2"/>
</dbReference>
<accession>A0A7R7ZQ41</accession>
<dbReference type="RefSeq" id="XP_043137444.1">
    <property type="nucleotide sequence ID" value="XM_043279801.1"/>
</dbReference>
<dbReference type="InterPro" id="IPR002893">
    <property type="entry name" value="Znf_MYND"/>
</dbReference>
<evidence type="ECO:0000256" key="6">
    <source>
        <dbReference type="SAM" id="MobiDB-lite"/>
    </source>
</evidence>
<organism evidence="8 9">
    <name type="scientific">Aspergillus chevalieri</name>
    <name type="common">Eurotium chevalieri</name>
    <dbReference type="NCBI Taxonomy" id="182096"/>
    <lineage>
        <taxon>Eukaryota</taxon>
        <taxon>Fungi</taxon>
        <taxon>Dikarya</taxon>
        <taxon>Ascomycota</taxon>
        <taxon>Pezizomycotina</taxon>
        <taxon>Eurotiomycetes</taxon>
        <taxon>Eurotiomycetidae</taxon>
        <taxon>Eurotiales</taxon>
        <taxon>Aspergillaceae</taxon>
        <taxon>Aspergillus</taxon>
        <taxon>Aspergillus subgen. Aspergillus</taxon>
    </lineage>
</organism>
<keyword evidence="4" id="KW-0802">TPR repeat</keyword>
<feature type="region of interest" description="Disordered" evidence="6">
    <location>
        <begin position="230"/>
        <end position="262"/>
    </location>
</feature>
<evidence type="ECO:0000256" key="4">
    <source>
        <dbReference type="ARBA" id="ARBA00022803"/>
    </source>
</evidence>
<feature type="compositionally biased region" description="Low complexity" evidence="6">
    <location>
        <begin position="1012"/>
        <end position="1021"/>
    </location>
</feature>
<keyword evidence="3" id="KW-0863">Zinc-finger</keyword>
<feature type="region of interest" description="Disordered" evidence="6">
    <location>
        <begin position="1008"/>
        <end position="1033"/>
    </location>
</feature>
<sequence length="1140" mass="127063">MEYCQGQSQGQVSRRDSLLDTPLQTSTQQEFSKELTLSGSADGSSSKAQGRTRILRASEVLLSLAGRRSMNDILDEGPGIENFQEALRIFPPFRDDDGYMLGAVEARCPDCEAVFSSTTELEQHYLTRYCPGSAVAVYVMTRDRLITKGYRMEKRLVAFDCRPLRFFCGKCERAFAIDETERVDRLKRTAFVACKNCGEKCNISYEPVLNDPRDSGSFREVSMDLTPAVHGCSRSSSVTPRNITPRSVSRSKAPMSTNPNGTGELFFSKKARKIRDSWATKKLEQEEDELVAISFAGLYDLERVHAPNGVFQSIDDHIAGPLGGMTMSAPDGVPLIDKKPLTLCAEGNGLHRDISVDSRGDLLVAESRDSSLDKNTKRQSLFQKLFGRKTKGLSRAKSTSNRGKKLLKRVNTVRFSFISRESKHSSGKNTPRSTMFETEQARQALQSKEDLNSLAIPESEYIALLRDSQDIFVHMQYLSGAGAVIVHDASGRQRILQMDEVAQLFLQLKDEVAAATTWSKMLSCRVRGESALKQGNLRAAVVEYHDALRMLQETPGLDVDKLVRAAMLHAMGHAYRGLNMAAESEMCYLESLGLYKRALGRDHPKNFEILHDIGTLCEKDGYATEAAALYERSFAGRLKTLGHNAPETLNSMQDLASLKDLLGDLESALLLLEKAVPALETVFGAQNGTTLDAMNKLSQLYQKLGLNKESRTISGRTIPHCKTFFGLNSPVTRDTVIRYLQSSDNFDFPADIKDILEQYRRSRDPESLKVIHQLGRSYMSAGLNRDAADLFEGLVDDFLAVKGPEALDTFHALSALCVSREHVDSIEKAIHAYKQLVHMARKTPEDHYSRKKIGYAEKRISELNHRREILAAERIEWGLNQPGPCRNCNTPTPRLCNSCKITRFCSEPCHAAAIEAHIPSCIPSVSLRESKSLAVKPICPAQDQALLRIRCSDPADISVLNSYTFYLDPRNFTTFRMKFRPEVNTVILFSQNSDVKFAMVDSVPAPAAPFASTSTSTSTSTEEYDHEPNQNHLNWLTPTTQDCISFNPRTDLPTTTIPSNTTNAQSRYLLVTPGNDMLKSIIDKRVHARSGANGSGGRSDGDRFRSLDVPSMELIEYAQGLHLTGYMGEPLMYVIEWKWK</sequence>
<evidence type="ECO:0000256" key="5">
    <source>
        <dbReference type="ARBA" id="ARBA00022833"/>
    </source>
</evidence>
<dbReference type="InterPro" id="IPR011990">
    <property type="entry name" value="TPR-like_helical_dom_sf"/>
</dbReference>
<feature type="compositionally biased region" description="Polar residues" evidence="6">
    <location>
        <begin position="233"/>
        <end position="261"/>
    </location>
</feature>
<keyword evidence="2" id="KW-0677">Repeat</keyword>
<dbReference type="Pfam" id="PF13374">
    <property type="entry name" value="TPR_10"/>
    <property type="match status" value="1"/>
</dbReference>
<evidence type="ECO:0000256" key="3">
    <source>
        <dbReference type="ARBA" id="ARBA00022771"/>
    </source>
</evidence>
<name>A0A7R7ZQ41_ASPCH</name>
<evidence type="ECO:0000256" key="2">
    <source>
        <dbReference type="ARBA" id="ARBA00022737"/>
    </source>
</evidence>
<dbReference type="EMBL" id="AP024420">
    <property type="protein sequence ID" value="BCR88922.1"/>
    <property type="molecule type" value="Genomic_DNA"/>
</dbReference>
<protein>
    <recommendedName>
        <fullName evidence="7">MYND-type domain-containing protein</fullName>
    </recommendedName>
</protein>
<keyword evidence="1" id="KW-0479">Metal-binding</keyword>